<evidence type="ECO:0000256" key="5">
    <source>
        <dbReference type="ARBA" id="ARBA00022989"/>
    </source>
</evidence>
<feature type="transmembrane region" description="Helical" evidence="10">
    <location>
        <begin position="1067"/>
        <end position="1086"/>
    </location>
</feature>
<feature type="transmembrane region" description="Helical" evidence="10">
    <location>
        <begin position="1346"/>
        <end position="1365"/>
    </location>
</feature>
<feature type="transmembrane region" description="Helical" evidence="10">
    <location>
        <begin position="1121"/>
        <end position="1142"/>
    </location>
</feature>
<dbReference type="Pfam" id="PF07779">
    <property type="entry name" value="Cas1_AcylT"/>
    <property type="match status" value="1"/>
</dbReference>
<name>A0A1Q9D8H9_SYMMI</name>
<feature type="transmembrane region" description="Helical" evidence="10">
    <location>
        <begin position="1149"/>
        <end position="1167"/>
    </location>
</feature>
<dbReference type="GO" id="GO:0016407">
    <property type="term" value="F:acetyltransferase activity"/>
    <property type="evidence" value="ECO:0007669"/>
    <property type="project" value="TreeGrafter"/>
</dbReference>
<feature type="compositionally biased region" description="Basic and acidic residues" evidence="9">
    <location>
        <begin position="605"/>
        <end position="614"/>
    </location>
</feature>
<keyword evidence="4 10" id="KW-0812">Transmembrane</keyword>
<dbReference type="Proteomes" id="UP000186817">
    <property type="component" value="Unassembled WGS sequence"/>
</dbReference>
<feature type="compositionally biased region" description="Low complexity" evidence="9">
    <location>
        <begin position="617"/>
        <end position="635"/>
    </location>
</feature>
<feature type="compositionally biased region" description="Basic and acidic residues" evidence="9">
    <location>
        <begin position="641"/>
        <end position="656"/>
    </location>
</feature>
<feature type="domain" description="Cas1p 10 TM acyl transferase" evidence="11">
    <location>
        <begin position="959"/>
        <end position="1385"/>
    </location>
</feature>
<organism evidence="12 13">
    <name type="scientific">Symbiodinium microadriaticum</name>
    <name type="common">Dinoflagellate</name>
    <name type="synonym">Zooxanthella microadriatica</name>
    <dbReference type="NCBI Taxonomy" id="2951"/>
    <lineage>
        <taxon>Eukaryota</taxon>
        <taxon>Sar</taxon>
        <taxon>Alveolata</taxon>
        <taxon>Dinophyceae</taxon>
        <taxon>Suessiales</taxon>
        <taxon>Symbiodiniaceae</taxon>
        <taxon>Symbiodinium</taxon>
    </lineage>
</organism>
<feature type="transmembrane region" description="Helical" evidence="10">
    <location>
        <begin position="1013"/>
        <end position="1030"/>
    </location>
</feature>
<feature type="compositionally biased region" description="Acidic residues" evidence="9">
    <location>
        <begin position="722"/>
        <end position="731"/>
    </location>
</feature>
<dbReference type="GO" id="GO:0016020">
    <property type="term" value="C:membrane"/>
    <property type="evidence" value="ECO:0007669"/>
    <property type="project" value="UniProtKB-SubCell"/>
</dbReference>
<feature type="transmembrane region" description="Helical" evidence="10">
    <location>
        <begin position="845"/>
        <end position="870"/>
    </location>
</feature>
<comment type="similarity">
    <text evidence="2">Belongs to the PC-esterase family. CASD1 subfamily.</text>
</comment>
<evidence type="ECO:0000259" key="11">
    <source>
        <dbReference type="Pfam" id="PF07779"/>
    </source>
</evidence>
<keyword evidence="5 10" id="KW-1133">Transmembrane helix</keyword>
<dbReference type="PANTHER" id="PTHR13533">
    <property type="entry name" value="N-ACETYLNEURAMINATE 9-O-ACETYLTRANSFERASE"/>
    <property type="match status" value="1"/>
</dbReference>
<comment type="caution">
    <text evidence="12">The sequence shown here is derived from an EMBL/GenBank/DDBJ whole genome shotgun (WGS) entry which is preliminary data.</text>
</comment>
<gene>
    <name evidence="12" type="primary">CAS1</name>
    <name evidence="12" type="ORF">AK812_SmicGene26779</name>
</gene>
<feature type="compositionally biased region" description="Pro residues" evidence="9">
    <location>
        <begin position="528"/>
        <end position="537"/>
    </location>
</feature>
<feature type="compositionally biased region" description="Basic and acidic residues" evidence="9">
    <location>
        <begin position="732"/>
        <end position="743"/>
    </location>
</feature>
<evidence type="ECO:0000256" key="3">
    <source>
        <dbReference type="ARBA" id="ARBA00022679"/>
    </source>
</evidence>
<dbReference type="GO" id="GO:0010411">
    <property type="term" value="P:xyloglucan metabolic process"/>
    <property type="evidence" value="ECO:0007669"/>
    <property type="project" value="TreeGrafter"/>
</dbReference>
<evidence type="ECO:0000256" key="8">
    <source>
        <dbReference type="SAM" id="Coils"/>
    </source>
</evidence>
<keyword evidence="8" id="KW-0175">Coiled coil</keyword>
<dbReference type="GO" id="GO:0005794">
    <property type="term" value="C:Golgi apparatus"/>
    <property type="evidence" value="ECO:0007669"/>
    <property type="project" value="TreeGrafter"/>
</dbReference>
<dbReference type="EMBL" id="LSRX01000661">
    <property type="protein sequence ID" value="OLP91513.1"/>
    <property type="molecule type" value="Genomic_DNA"/>
</dbReference>
<dbReference type="PANTHER" id="PTHR13533:SF1">
    <property type="entry name" value="N-ACETYLNEURAMINATE 9-O-ACETYLTRANSFERASE"/>
    <property type="match status" value="1"/>
</dbReference>
<feature type="transmembrane region" description="Helical" evidence="10">
    <location>
        <begin position="1277"/>
        <end position="1295"/>
    </location>
</feature>
<protein>
    <submittedName>
        <fullName evidence="12">Putative O-acetyltransferase CAS1</fullName>
    </submittedName>
</protein>
<comment type="subcellular location">
    <subcellularLocation>
        <location evidence="1">Membrane</location>
        <topology evidence="1">Multi-pass membrane protein</topology>
    </subcellularLocation>
</comment>
<evidence type="ECO:0000256" key="4">
    <source>
        <dbReference type="ARBA" id="ARBA00022692"/>
    </source>
</evidence>
<dbReference type="OrthoDB" id="448004at2759"/>
<evidence type="ECO:0000313" key="12">
    <source>
        <dbReference type="EMBL" id="OLP91513.1"/>
    </source>
</evidence>
<feature type="coiled-coil region" evidence="8">
    <location>
        <begin position="286"/>
        <end position="313"/>
    </location>
</feature>
<dbReference type="InterPro" id="IPR012419">
    <property type="entry name" value="Cas1_AcylTrans_dom"/>
</dbReference>
<feature type="compositionally biased region" description="Low complexity" evidence="9">
    <location>
        <begin position="538"/>
        <end position="565"/>
    </location>
</feature>
<feature type="transmembrane region" description="Helical" evidence="10">
    <location>
        <begin position="1245"/>
        <end position="1265"/>
    </location>
</feature>
<evidence type="ECO:0000256" key="2">
    <source>
        <dbReference type="ARBA" id="ARBA00010666"/>
    </source>
</evidence>
<feature type="compositionally biased region" description="Pro residues" evidence="9">
    <location>
        <begin position="566"/>
        <end position="575"/>
    </location>
</feature>
<evidence type="ECO:0000256" key="1">
    <source>
        <dbReference type="ARBA" id="ARBA00004141"/>
    </source>
</evidence>
<reference evidence="12 13" key="1">
    <citation type="submission" date="2016-02" db="EMBL/GenBank/DDBJ databases">
        <title>Genome analysis of coral dinoflagellate symbionts highlights evolutionary adaptations to a symbiotic lifestyle.</title>
        <authorList>
            <person name="Aranda M."/>
            <person name="Li Y."/>
            <person name="Liew Y.J."/>
            <person name="Baumgarten S."/>
            <person name="Simakov O."/>
            <person name="Wilson M."/>
            <person name="Piel J."/>
            <person name="Ashoor H."/>
            <person name="Bougouffa S."/>
            <person name="Bajic V.B."/>
            <person name="Ryu T."/>
            <person name="Ravasi T."/>
            <person name="Bayer T."/>
            <person name="Micklem G."/>
            <person name="Kim H."/>
            <person name="Bhak J."/>
            <person name="Lajeunesse T.C."/>
            <person name="Voolstra C.R."/>
        </authorList>
    </citation>
    <scope>NUCLEOTIDE SEQUENCE [LARGE SCALE GENOMIC DNA]</scope>
    <source>
        <strain evidence="12 13">CCMP2467</strain>
    </source>
</reference>
<evidence type="ECO:0000256" key="9">
    <source>
        <dbReference type="SAM" id="MobiDB-lite"/>
    </source>
</evidence>
<keyword evidence="13" id="KW-1185">Reference proteome</keyword>
<evidence type="ECO:0000256" key="7">
    <source>
        <dbReference type="ARBA" id="ARBA00023180"/>
    </source>
</evidence>
<accession>A0A1Q9D8H9</accession>
<keyword evidence="6 10" id="KW-0472">Membrane</keyword>
<sequence>MPWLNDALGKVREQSSSLVATAKEQVKQRILGSDGDEQLEAQARAAAAGGAVDQLCQAWCRQLGTASLSSDVGLAKDVFWQSLLRCHAAEELLKSVGQQTGSQPAVPDSRSLRLLVARVLPDDHAALGQELVTLLSGERGDLSTEQHSNFAAKLLSAGKVDWRTEADFAQRSELNRMAEQRTKELQQLGSAPNDLERCTRRVRASAELLGLCDALHQALLEAQSQVTASAQERSQKLQSILHDIEVYASSFSQGEGVGQRQQRLQQELREAHDALAKDLAVVDEKRASSDAQIESLETKKLQLRQQLHNVDEKLHAAREGQRNWLAQKDGHRRAVEDVEATFRKNLKEIEEQGLAARKERAAAEKVKEAAAETEVLAVRALSGASDDLSSKAVQFDSHLLNVLLEHLGHEERRIQLLDHESNRCAEIMKKHQAEIDLMSVMDRPLNSVLDAAEHRHLCQTSLAAEAALKACAAFARDFGPFLSKQPEAQARLRKLEADHAEVIRKLAPCRALPGVSSAQSPQQQQAPPQLPQQPPQQQPQQQQQKQQLPARNPQQPPQLQQQTPQQPQPQQPPPDPRPKPTSQSPHRQPQEAAQQAQKEPPAQRSQEEQLHQDQSDEQLAAAQSQESQLSGQGEQQPRHAQPQEHKSPSELGEEQRPPVADTISRTAAPESVEGDTGPRSAYLREANDTPAEESRDDIRNVGCGALEQPATEPEPEGRGDEWQLENEGSAEEEMKSRSEDALSESQIDRCCLKKMEVQLQGTVTSPFSVAAVREGSWTEWFGSPGDLKSTNDPIWARCLSPDAFSVSVGKGPGLFVQLTSTERGSSGKAFRPAVSARVGSSSTELLVMFVRLGVLWLASLALSLACCFYLGSLHRYGSHSQLQIAAALFCSLVLATWAAAEASSYLRQHPTAEGYDVAAQNDPCEPPAERVGVADADQINAGDEKDVEQANLEEASMAKGLPDQDLLPVWLRSHQSVLRAGAEMSVILGLLYLCDRTEVLPEAGKVRDPRQFWAVWAAIVVAALFTVRKGKDSAPLSREQTDEWKGWMQIMFLMYHYFEEKEVYNAIRVYIAAYVWMTGYGNFFLYRKGKSYTIRRTLQMLFRLNFLGFAVCTVLGNEYMLYYICPMHTIFTVFVLLAMYIGHSLNTSGTVLWVKIVLTFALTLFLYDGPDIIFRLVFGTLPGVRPLFAFHDPLHPEFTDEMHEFHFRSGLDRFIWIVGMVFALHYEHAAAFLQKLEKDSWPKQAVVRSGMILVSACVGIAWWHFAFRLPKLEYNKIHPYTSFVPLTIYLMVRNLTPTLREYHLHLFAYMGRVTLETYIFQFHIWMRTTGLNGSPKKLLAVIPGYFWPNLVIVSGLYLFVSIRFSHLTGVLRDELIPESLQSLRKTWVGLLGVSLMCWTGAGLCKA</sequence>
<keyword evidence="3 12" id="KW-0808">Transferase</keyword>
<dbReference type="GO" id="GO:0045492">
    <property type="term" value="P:xylan biosynthetic process"/>
    <property type="evidence" value="ECO:0007669"/>
    <property type="project" value="TreeGrafter"/>
</dbReference>
<keyword evidence="7" id="KW-0325">Glycoprotein</keyword>
<feature type="compositionally biased region" description="Low complexity" evidence="9">
    <location>
        <begin position="580"/>
        <end position="603"/>
    </location>
</feature>
<feature type="transmembrane region" description="Helical" evidence="10">
    <location>
        <begin position="1214"/>
        <end position="1233"/>
    </location>
</feature>
<evidence type="ECO:0000256" key="6">
    <source>
        <dbReference type="ARBA" id="ARBA00023136"/>
    </source>
</evidence>
<feature type="transmembrane region" description="Helical" evidence="10">
    <location>
        <begin position="1307"/>
        <end position="1326"/>
    </location>
</feature>
<evidence type="ECO:0000313" key="13">
    <source>
        <dbReference type="Proteomes" id="UP000186817"/>
    </source>
</evidence>
<feature type="region of interest" description="Disordered" evidence="9">
    <location>
        <begin position="513"/>
        <end position="743"/>
    </location>
</feature>
<proteinExistence type="inferred from homology"/>
<evidence type="ECO:0000256" key="10">
    <source>
        <dbReference type="SAM" id="Phobius"/>
    </source>
</evidence>